<gene>
    <name evidence="5" type="ORF">HERILL_LOCUS7042</name>
</gene>
<protein>
    <recommendedName>
        <fullName evidence="7">MADF domain-containing protein</fullName>
    </recommendedName>
</protein>
<organism evidence="5 6">
    <name type="scientific">Hermetia illucens</name>
    <name type="common">Black soldier fly</name>
    <dbReference type="NCBI Taxonomy" id="343691"/>
    <lineage>
        <taxon>Eukaryota</taxon>
        <taxon>Metazoa</taxon>
        <taxon>Ecdysozoa</taxon>
        <taxon>Arthropoda</taxon>
        <taxon>Hexapoda</taxon>
        <taxon>Insecta</taxon>
        <taxon>Pterygota</taxon>
        <taxon>Neoptera</taxon>
        <taxon>Endopterygota</taxon>
        <taxon>Diptera</taxon>
        <taxon>Brachycera</taxon>
        <taxon>Stratiomyomorpha</taxon>
        <taxon>Stratiomyidae</taxon>
        <taxon>Hermetiinae</taxon>
        <taxon>Hermetia</taxon>
    </lineage>
</organism>
<feature type="domain" description="MADF" evidence="3">
    <location>
        <begin position="20"/>
        <end position="108"/>
    </location>
</feature>
<evidence type="ECO:0000313" key="6">
    <source>
        <dbReference type="Proteomes" id="UP000594454"/>
    </source>
</evidence>
<name>A0A7R8UNS6_HERIL</name>
<dbReference type="PANTHER" id="PTHR12243">
    <property type="entry name" value="MADF DOMAIN TRANSCRIPTION FACTOR"/>
    <property type="match status" value="1"/>
</dbReference>
<dbReference type="Pfam" id="PF10545">
    <property type="entry name" value="MADF_DNA_bdg"/>
    <property type="match status" value="1"/>
</dbReference>
<dbReference type="EMBL" id="LR899011">
    <property type="protein sequence ID" value="CAD7084131.1"/>
    <property type="molecule type" value="Genomic_DNA"/>
</dbReference>
<evidence type="ECO:0000259" key="3">
    <source>
        <dbReference type="PROSITE" id="PS51029"/>
    </source>
</evidence>
<dbReference type="InterPro" id="IPR004210">
    <property type="entry name" value="BESS_motif"/>
</dbReference>
<feature type="region of interest" description="Disordered" evidence="2">
    <location>
        <begin position="242"/>
        <end position="261"/>
    </location>
</feature>
<dbReference type="PANTHER" id="PTHR12243:SF60">
    <property type="entry name" value="SI:CH211-15D5.12-RELATED"/>
    <property type="match status" value="1"/>
</dbReference>
<dbReference type="PROSITE" id="PS51031">
    <property type="entry name" value="BESS"/>
    <property type="match status" value="1"/>
</dbReference>
<accession>A0A7R8UNS6</accession>
<dbReference type="GO" id="GO:0003677">
    <property type="term" value="F:DNA binding"/>
    <property type="evidence" value="ECO:0007669"/>
    <property type="project" value="InterPro"/>
</dbReference>
<dbReference type="InParanoid" id="A0A7R8UNS6"/>
<dbReference type="PROSITE" id="PS51029">
    <property type="entry name" value="MADF"/>
    <property type="match status" value="1"/>
</dbReference>
<dbReference type="AlphaFoldDB" id="A0A7R8UNS6"/>
<sequence>MTTAPTMGSLSSIKVEHTINFIEAVKRHQAIYDTTHQDYKNIEEKTKAWRNIAHEMDITVEAAKRKWKNLRDSYTKYLRSFRVGTKTSRKYQFWAHAEHMDFLRPFQGPGRSSIAPKPESAPVAFYNGHEDDAGCDLGFEMVEKCYPDEPISEEIISKTAAYSTNGATLASTYDRKTVSALQEVDSTTMFFLSLAKTVKEMPRQKQSTVKMLCMKIVHDAEMEVDNSVSEGESFSSSVKIISGEDSSPTLRNGEMGGNHDSTNVARICAQPSSQHQANEVNSEHFLYVMSPSRVETMIDISSDDEAPKP</sequence>
<proteinExistence type="predicted"/>
<evidence type="ECO:0000313" key="5">
    <source>
        <dbReference type="EMBL" id="CAD7084131.1"/>
    </source>
</evidence>
<reference evidence="5 6" key="1">
    <citation type="submission" date="2020-11" db="EMBL/GenBank/DDBJ databases">
        <authorList>
            <person name="Wallbank WR R."/>
            <person name="Pardo Diaz C."/>
            <person name="Kozak K."/>
            <person name="Martin S."/>
            <person name="Jiggins C."/>
            <person name="Moest M."/>
            <person name="Warren A I."/>
            <person name="Generalovic N T."/>
            <person name="Byers J.R.P. K."/>
            <person name="Montejo-Kovacevich G."/>
            <person name="Yen C E."/>
        </authorList>
    </citation>
    <scope>NUCLEOTIDE SEQUENCE [LARGE SCALE GENOMIC DNA]</scope>
</reference>
<keyword evidence="6" id="KW-1185">Reference proteome</keyword>
<feature type="domain" description="BESS" evidence="4">
    <location>
        <begin position="184"/>
        <end position="223"/>
    </location>
</feature>
<evidence type="ECO:0008006" key="7">
    <source>
        <dbReference type="Google" id="ProtNLM"/>
    </source>
</evidence>
<keyword evidence="1" id="KW-0539">Nucleus</keyword>
<dbReference type="GO" id="GO:0006357">
    <property type="term" value="P:regulation of transcription by RNA polymerase II"/>
    <property type="evidence" value="ECO:0007669"/>
    <property type="project" value="TreeGrafter"/>
</dbReference>
<dbReference type="InterPro" id="IPR039353">
    <property type="entry name" value="TF_Adf1"/>
</dbReference>
<dbReference type="FunCoup" id="A0A7R8UNS6">
    <property type="interactions" value="4"/>
</dbReference>
<comment type="subcellular location">
    <subcellularLocation>
        <location evidence="1">Nucleus</location>
    </subcellularLocation>
</comment>
<evidence type="ECO:0000256" key="2">
    <source>
        <dbReference type="SAM" id="MobiDB-lite"/>
    </source>
</evidence>
<dbReference type="Proteomes" id="UP000594454">
    <property type="component" value="Chromosome 3"/>
</dbReference>
<evidence type="ECO:0000259" key="4">
    <source>
        <dbReference type="PROSITE" id="PS51031"/>
    </source>
</evidence>
<dbReference type="GO" id="GO:0005634">
    <property type="term" value="C:nucleus"/>
    <property type="evidence" value="ECO:0007669"/>
    <property type="project" value="UniProtKB-SubCell"/>
</dbReference>
<dbReference type="SMART" id="SM00595">
    <property type="entry name" value="MADF"/>
    <property type="match status" value="1"/>
</dbReference>
<dbReference type="GO" id="GO:0005667">
    <property type="term" value="C:transcription regulator complex"/>
    <property type="evidence" value="ECO:0007669"/>
    <property type="project" value="TreeGrafter"/>
</dbReference>
<dbReference type="OrthoDB" id="6081971at2759"/>
<evidence type="ECO:0000256" key="1">
    <source>
        <dbReference type="PROSITE-ProRule" id="PRU00371"/>
    </source>
</evidence>
<dbReference type="InterPro" id="IPR006578">
    <property type="entry name" value="MADF-dom"/>
</dbReference>